<feature type="compositionally biased region" description="Basic and acidic residues" evidence="6">
    <location>
        <begin position="1921"/>
        <end position="1932"/>
    </location>
</feature>
<dbReference type="Gene3D" id="3.40.50.300">
    <property type="entry name" value="P-loop containing nucleotide triphosphate hydrolases"/>
    <property type="match status" value="2"/>
</dbReference>
<dbReference type="GO" id="GO:0005524">
    <property type="term" value="F:ATP binding"/>
    <property type="evidence" value="ECO:0007669"/>
    <property type="project" value="UniProtKB-UniRule"/>
</dbReference>
<evidence type="ECO:0000256" key="4">
    <source>
        <dbReference type="ARBA" id="ARBA00022840"/>
    </source>
</evidence>
<keyword evidence="4 5" id="KW-0067">ATP-binding</keyword>
<dbReference type="InterPro" id="IPR014017">
    <property type="entry name" value="DNA_helicase_UvrD-like_C"/>
</dbReference>
<protein>
    <recommendedName>
        <fullName evidence="7">UvrD-like helicase ATP-binding domain-containing protein</fullName>
    </recommendedName>
</protein>
<dbReference type="GO" id="GO:0004386">
    <property type="term" value="F:helicase activity"/>
    <property type="evidence" value="ECO:0007669"/>
    <property type="project" value="UniProtKB-UniRule"/>
</dbReference>
<feature type="binding site" evidence="5">
    <location>
        <begin position="475"/>
        <end position="482"/>
    </location>
    <ligand>
        <name>ATP</name>
        <dbReference type="ChEBI" id="CHEBI:30616"/>
    </ligand>
</feature>
<dbReference type="OrthoDB" id="3156807at2759"/>
<keyword evidence="9" id="KW-1185">Reference proteome</keyword>
<proteinExistence type="predicted"/>
<evidence type="ECO:0000256" key="5">
    <source>
        <dbReference type="PROSITE-ProRule" id="PRU00560"/>
    </source>
</evidence>
<evidence type="ECO:0000256" key="1">
    <source>
        <dbReference type="ARBA" id="ARBA00022741"/>
    </source>
</evidence>
<sequence length="2162" mass="244854">MGLYDASLLRDEVALEVAIGDLESNLAKAQNADCIVEQLASVPHLLEFALSSVDHSAARKVSECIMGSFPGEAKAFATSLGGRLLDRFSLYLEFLSYPMPSDRPPKILEKRHAVERAQKMLHLLAEHSFEPNGPGTSRPGAKGIKQKSRMQFNTSTLKSVADTKSFDDLGMTVPADQDEALAVTACIIEEQKRLMENYLQILHLSHLRETIQLSYVSASDAAGVAGMSSGMLQMDDTAHGPLSADPYVPPVKAALYSNSAKGFGEWRIIISTAADADLRRMYKKSPELFEITLKKIRELSNGHFSADNQKRLTRNAGIPIYEAKMTRDTRLVYQIDCVSEYESDVFGIYTHTQLNRRVWNAMGQQLAQRGTEYQSRCVYRNKPAKTGKHAGRILPASWPASVEDEPSTSECLLPDLHEDDLEKVRIMIAHDTLSTNYACAHLNSILADQDVMHVFEVSPREKEIIEHSGSCYVLGRSGTGKTTTMVFKMLGIEHSWQQCKGALPKPRQVFVTASRVLAEKVQEVFTKLQASLVPADGAPVVFAHTAPPSNVTEMGEDLLASDDEDEGEYQDNLPQRFSELTDAHFPLFITFDKLCRLLEAELSLAVSTSSKDTQPLTDDMVSNDTLASIGTMSNDYMQRRRKAFVSYDTFLESYWAHFHQDLTRGLDPALVFSEIMGVIKGSEQALQGTLGYLKRESYLGLSHRTQTTFTNQRDKIFAIFQQYLKRKGHRREYDAADRTRNILKTFQSCGVPGRQIDFLYVDEAQDNMLVDALMLRSLSCNPANGLFWAGDTAQTISAGSAFRFDDLKAFLYRVEMTQPSTFQLTTNYRSHAGILKCAHSVIELITVFWPHAIDRLAPERGRVQGKKPLFLSGWQEDSLCHERLLFGYSGDRLEFGAEQCILVRDDAARRKLRSRVGKIGIILTLYESKGLEFDDVLLYNFFADSTIELAQWRVILNALSEEEAHGLKTPTFDDDRHHGVCRDLKFLYVAITRARKNLWIADNSEKCQPMRHFWTIKGYTATWTPTSQTEIPRLANSSSPQAWARTGSMLFKNRQYWQAMHCYERANLHRERDAAEAHYLRDQARKMPATSRSAETARAAAYAQAAEAFSKSGHQALHDRRPYFRRAAECYIHAGDLAQAAQAYFLAEEYTSSASLYRKASLFDHAVAVIKAHSDTMDQHIVQTITDVSQLEYLRTCSFKKARGLFDSDGAMLEYMDDRGLDLARATLLQQLGRFAEAGEVLLNEGRTLQAIHLFLKECRSAATAERASQCLLDGLRQRLSFGISPASPAAQSDRVLLGLTQILNSPEIKAQELSSRMHDELDMFRAILTSDVQRLFELSERLITRHMDSAAALLCLDHGFATLPVTLQSTSLPSVAEFLARFTVYARLLRTFASNSEPCDHEGIRRLFAIRVASENFFLLPTATILHARCVPRPPRGVRMNDQGALIPKGELNRLLQYVLQERLRMKVHDENELCHQMRAFQVCLPFFTSSRCGRPECRREHVLAEGYTVDTYNLRVRVHLQQILVYNCAHAVESRRNQTHEHRSWLRRLHEALNPPYFKMGTMFSLHPLSIPEYDDGIQAVKTWTLDWLYDDLHPYTNRGELDRPFLTTLMRMISLGSTFDPGALRYHLPQVRSVFGSAHRPQELLRKDGNAKRYVVSDLALCVYNEHPASLTSGILFVNHLLVSRLSLDVVVLCEYLDNLCAMLVVASKLRKRSSLHDTTMPRSWILRIMPMVDKLRSKDMDLIPLHDTTMPRSWILRIMHMVDKLRSKDTDPVLLYIAPMAGLLEQIYSSDASHLLFESTDLSRVHWHIKNVFLARIYVNAPNWATLAQEVLEYSTAGSPFDEMVQLHDAKMGMPRSQASVRRIVYSNVDQIADLLAPNLPAAMQRPQEHDPPDTANEQAGDNLNHPECSTSGEDTADNRRPSLHLDDGSLMLNDEPDAAAIQRAQEKLDSARVIADAYSSYAFRKKDRLSAKMTPADIIHRRYITEYRGAYRWDTSMEEPHKRYRLLLIIPLPYGLTLLELAREHLYERRLRLKKRVNAGDQFDHEHYSSAMTQCNGQIKKTKRLVEALKPGADMHKRRDGEALRACMREVEQLIGSLPTSVTAAWNIYLETAVRGILQPRPLAQYQAKKPKPELNMADDERVDYAGGTFLDDDWYE</sequence>
<feature type="region of interest" description="Disordered" evidence="6">
    <location>
        <begin position="1888"/>
        <end position="1936"/>
    </location>
</feature>
<evidence type="ECO:0000259" key="7">
    <source>
        <dbReference type="PROSITE" id="PS51198"/>
    </source>
</evidence>
<dbReference type="STRING" id="743788.S8DKZ7"/>
<name>S8DKZ7_FOMSC</name>
<feature type="domain" description="UvrD-like helicase ATP-binding" evidence="7">
    <location>
        <begin position="454"/>
        <end position="831"/>
    </location>
</feature>
<gene>
    <name evidence="8" type="ORF">FOMPIDRAFT_1033710</name>
</gene>
<dbReference type="InterPro" id="IPR014016">
    <property type="entry name" value="UvrD-like_ATP-bd"/>
</dbReference>
<accession>S8DKZ7</accession>
<dbReference type="GO" id="GO:0016787">
    <property type="term" value="F:hydrolase activity"/>
    <property type="evidence" value="ECO:0007669"/>
    <property type="project" value="UniProtKB-UniRule"/>
</dbReference>
<dbReference type="InterPro" id="IPR039904">
    <property type="entry name" value="TRANK1"/>
</dbReference>
<evidence type="ECO:0000256" key="6">
    <source>
        <dbReference type="SAM" id="MobiDB-lite"/>
    </source>
</evidence>
<reference evidence="8 9" key="1">
    <citation type="journal article" date="2012" name="Science">
        <title>The Paleozoic origin of enzymatic lignin decomposition reconstructed from 31 fungal genomes.</title>
        <authorList>
            <person name="Floudas D."/>
            <person name="Binder M."/>
            <person name="Riley R."/>
            <person name="Barry K."/>
            <person name="Blanchette R.A."/>
            <person name="Henrissat B."/>
            <person name="Martinez A.T."/>
            <person name="Otillar R."/>
            <person name="Spatafora J.W."/>
            <person name="Yadav J.S."/>
            <person name="Aerts A."/>
            <person name="Benoit I."/>
            <person name="Boyd A."/>
            <person name="Carlson A."/>
            <person name="Copeland A."/>
            <person name="Coutinho P.M."/>
            <person name="de Vries R.P."/>
            <person name="Ferreira P."/>
            <person name="Findley K."/>
            <person name="Foster B."/>
            <person name="Gaskell J."/>
            <person name="Glotzer D."/>
            <person name="Gorecki P."/>
            <person name="Heitman J."/>
            <person name="Hesse C."/>
            <person name="Hori C."/>
            <person name="Igarashi K."/>
            <person name="Jurgens J.A."/>
            <person name="Kallen N."/>
            <person name="Kersten P."/>
            <person name="Kohler A."/>
            <person name="Kuees U."/>
            <person name="Kumar T.K.A."/>
            <person name="Kuo A."/>
            <person name="LaButti K."/>
            <person name="Larrondo L.F."/>
            <person name="Lindquist E."/>
            <person name="Ling A."/>
            <person name="Lombard V."/>
            <person name="Lucas S."/>
            <person name="Lundell T."/>
            <person name="Martin R."/>
            <person name="McLaughlin D.J."/>
            <person name="Morgenstern I."/>
            <person name="Morin E."/>
            <person name="Murat C."/>
            <person name="Nagy L.G."/>
            <person name="Nolan M."/>
            <person name="Ohm R.A."/>
            <person name="Patyshakuliyeva A."/>
            <person name="Rokas A."/>
            <person name="Ruiz-Duenas F.J."/>
            <person name="Sabat G."/>
            <person name="Salamov A."/>
            <person name="Samejima M."/>
            <person name="Schmutz J."/>
            <person name="Slot J.C."/>
            <person name="St John F."/>
            <person name="Stenlid J."/>
            <person name="Sun H."/>
            <person name="Sun S."/>
            <person name="Syed K."/>
            <person name="Tsang A."/>
            <person name="Wiebenga A."/>
            <person name="Young D."/>
            <person name="Pisabarro A."/>
            <person name="Eastwood D.C."/>
            <person name="Martin F."/>
            <person name="Cullen D."/>
            <person name="Grigoriev I.V."/>
            <person name="Hibbett D.S."/>
        </authorList>
    </citation>
    <scope>NUCLEOTIDE SEQUENCE</scope>
    <source>
        <strain evidence="9">FP-58527</strain>
    </source>
</reference>
<evidence type="ECO:0000256" key="3">
    <source>
        <dbReference type="ARBA" id="ARBA00022806"/>
    </source>
</evidence>
<dbReference type="Proteomes" id="UP000015241">
    <property type="component" value="Unassembled WGS sequence"/>
</dbReference>
<evidence type="ECO:0000256" key="2">
    <source>
        <dbReference type="ARBA" id="ARBA00022801"/>
    </source>
</evidence>
<dbReference type="eggNOG" id="ENOG502QQZC">
    <property type="taxonomic scope" value="Eukaryota"/>
</dbReference>
<dbReference type="PANTHER" id="PTHR21529:SF4">
    <property type="entry name" value="TPR AND ANKYRIN REPEAT-CONTAINING PROTEIN 1"/>
    <property type="match status" value="1"/>
</dbReference>
<dbReference type="SUPFAM" id="SSF52540">
    <property type="entry name" value="P-loop containing nucleoside triphosphate hydrolases"/>
    <property type="match status" value="1"/>
</dbReference>
<dbReference type="InterPro" id="IPR027417">
    <property type="entry name" value="P-loop_NTPase"/>
</dbReference>
<dbReference type="HOGENOM" id="CLU_001378_0_0_1"/>
<dbReference type="InParanoid" id="S8DKZ7"/>
<evidence type="ECO:0000313" key="8">
    <source>
        <dbReference type="EMBL" id="EPS93432.1"/>
    </source>
</evidence>
<dbReference type="Pfam" id="PF00580">
    <property type="entry name" value="UvrD-helicase"/>
    <property type="match status" value="1"/>
</dbReference>
<keyword evidence="1 5" id="KW-0547">Nucleotide-binding</keyword>
<feature type="compositionally biased region" description="Polar residues" evidence="6">
    <location>
        <begin position="1900"/>
        <end position="1918"/>
    </location>
</feature>
<dbReference type="PROSITE" id="PS51198">
    <property type="entry name" value="UVRD_HELICASE_ATP_BIND"/>
    <property type="match status" value="1"/>
</dbReference>
<feature type="region of interest" description="Disordered" evidence="6">
    <location>
        <begin position="128"/>
        <end position="148"/>
    </location>
</feature>
<dbReference type="PANTHER" id="PTHR21529">
    <property type="entry name" value="MAMMARY TURMOR VIRUS RECEPTOR HOMOLOG 1, 2 MTVR1, 2"/>
    <property type="match status" value="1"/>
</dbReference>
<dbReference type="EMBL" id="KE504276">
    <property type="protein sequence ID" value="EPS93432.1"/>
    <property type="molecule type" value="Genomic_DNA"/>
</dbReference>
<evidence type="ECO:0000313" key="9">
    <source>
        <dbReference type="Proteomes" id="UP000015241"/>
    </source>
</evidence>
<keyword evidence="2 5" id="KW-0378">Hydrolase</keyword>
<dbReference type="Pfam" id="PF13361">
    <property type="entry name" value="UvrD_C"/>
    <property type="match status" value="1"/>
</dbReference>
<organism evidence="8 9">
    <name type="scientific">Fomitopsis schrenkii</name>
    <name type="common">Brown rot fungus</name>
    <dbReference type="NCBI Taxonomy" id="2126942"/>
    <lineage>
        <taxon>Eukaryota</taxon>
        <taxon>Fungi</taxon>
        <taxon>Dikarya</taxon>
        <taxon>Basidiomycota</taxon>
        <taxon>Agaricomycotina</taxon>
        <taxon>Agaricomycetes</taxon>
        <taxon>Polyporales</taxon>
        <taxon>Fomitopsis</taxon>
    </lineage>
</organism>
<keyword evidence="3 5" id="KW-0347">Helicase</keyword>